<dbReference type="PROSITE" id="PS51819">
    <property type="entry name" value="VOC"/>
    <property type="match status" value="1"/>
</dbReference>
<sequence>MSDMLVNIDVNDLEAAERFYCAAFALRPARRFGADAVELIGGSSTLYLLAKQEGTPAFPGAQLARSYARHWTPVHLDFVVDNLEQAVEQSIAAGATQETVIRDNAWGRIALMADPFGHGYCLLEFSAAGYDAIAS</sequence>
<reference evidence="2 5" key="2">
    <citation type="submission" date="2023-12" db="EMBL/GenBank/DDBJ databases">
        <title>Genome sequencing of Xanthomonas floridensis.</title>
        <authorList>
            <person name="Greer S."/>
            <person name="Harrison J."/>
            <person name="Grant M."/>
            <person name="Vicente J."/>
            <person name="Studholme D."/>
        </authorList>
    </citation>
    <scope>NUCLEOTIDE SEQUENCE [LARGE SCALE GENOMIC DNA]</scope>
    <source>
        <strain evidence="2 5">WHRI 8848</strain>
    </source>
</reference>
<name>A0A1A9MC69_9XANT</name>
<evidence type="ECO:0000313" key="5">
    <source>
        <dbReference type="Proteomes" id="UP001303614"/>
    </source>
</evidence>
<dbReference type="EMBL" id="LXNG01000019">
    <property type="protein sequence ID" value="OAG67190.1"/>
    <property type="molecule type" value="Genomic_DNA"/>
</dbReference>
<evidence type="ECO:0000313" key="4">
    <source>
        <dbReference type="Proteomes" id="UP000077659"/>
    </source>
</evidence>
<evidence type="ECO:0000259" key="1">
    <source>
        <dbReference type="PROSITE" id="PS51819"/>
    </source>
</evidence>
<dbReference type="AlphaFoldDB" id="A0A1A9MC69"/>
<organism evidence="3 4">
    <name type="scientific">Xanthomonas floridensis</name>
    <dbReference type="NCBI Taxonomy" id="1843580"/>
    <lineage>
        <taxon>Bacteria</taxon>
        <taxon>Pseudomonadati</taxon>
        <taxon>Pseudomonadota</taxon>
        <taxon>Gammaproteobacteria</taxon>
        <taxon>Lysobacterales</taxon>
        <taxon>Lysobacteraceae</taxon>
        <taxon>Xanthomonas</taxon>
    </lineage>
</organism>
<dbReference type="InterPro" id="IPR041581">
    <property type="entry name" value="Glyoxalase_6"/>
</dbReference>
<protein>
    <submittedName>
        <fullName evidence="3">Glyoxalase</fullName>
    </submittedName>
    <submittedName>
        <fullName evidence="2">VOC family protein</fullName>
    </submittedName>
</protein>
<evidence type="ECO:0000313" key="2">
    <source>
        <dbReference type="EMBL" id="MEA5125434.1"/>
    </source>
</evidence>
<evidence type="ECO:0000313" key="3">
    <source>
        <dbReference type="EMBL" id="OAG67190.1"/>
    </source>
</evidence>
<reference evidence="3 4" key="1">
    <citation type="submission" date="2016-05" db="EMBL/GenBank/DDBJ databases">
        <title>Pathogenic, phenotypic and molecular characterisation of Xanthomonas nasturtii sp. nov. and Xanthomonas floridensis sp. nov., new species of Xanthomonas associated with watercress production in Florida.</title>
        <authorList>
            <person name="Vicente J.G."/>
            <person name="Rothwell S."/>
            <person name="Holub E.B."/>
            <person name="Studholme D.J."/>
        </authorList>
    </citation>
    <scope>NUCLEOTIDE SEQUENCE [LARGE SCALE GENOMIC DNA]</scope>
    <source>
        <strain evidence="3 4">WHRI 8848</strain>
    </source>
</reference>
<comment type="caution">
    <text evidence="3">The sequence shown here is derived from an EMBL/GenBank/DDBJ whole genome shotgun (WGS) entry which is preliminary data.</text>
</comment>
<dbReference type="InterPro" id="IPR029068">
    <property type="entry name" value="Glyas_Bleomycin-R_OHBP_Dase"/>
</dbReference>
<dbReference type="RefSeq" id="WP_064509278.1">
    <property type="nucleotide sequence ID" value="NZ_JAYFSN010000022.1"/>
</dbReference>
<dbReference type="EMBL" id="JAYFSO010000022">
    <property type="protein sequence ID" value="MEA5125434.1"/>
    <property type="molecule type" value="Genomic_DNA"/>
</dbReference>
<dbReference type="InterPro" id="IPR037523">
    <property type="entry name" value="VOC_core"/>
</dbReference>
<proteinExistence type="predicted"/>
<feature type="domain" description="VOC" evidence="1">
    <location>
        <begin position="1"/>
        <end position="125"/>
    </location>
</feature>
<accession>A0A1A9MC69</accession>
<dbReference type="Proteomes" id="UP001303614">
    <property type="component" value="Unassembled WGS sequence"/>
</dbReference>
<dbReference type="Proteomes" id="UP000077659">
    <property type="component" value="Unassembled WGS sequence"/>
</dbReference>
<dbReference type="OrthoDB" id="5522469at2"/>
<dbReference type="Pfam" id="PF18029">
    <property type="entry name" value="Glyoxalase_6"/>
    <property type="match status" value="1"/>
</dbReference>
<dbReference type="STRING" id="1843580.A7D17_18480"/>
<dbReference type="SUPFAM" id="SSF54593">
    <property type="entry name" value="Glyoxalase/Bleomycin resistance protein/Dihydroxybiphenyl dioxygenase"/>
    <property type="match status" value="1"/>
</dbReference>
<keyword evidence="5" id="KW-1185">Reference proteome</keyword>
<gene>
    <name evidence="3" type="ORF">A7D17_18480</name>
    <name evidence="2" type="ORF">VB146_16565</name>
</gene>
<dbReference type="Gene3D" id="3.10.180.10">
    <property type="entry name" value="2,3-Dihydroxybiphenyl 1,2-Dioxygenase, domain 1"/>
    <property type="match status" value="1"/>
</dbReference>